<dbReference type="Proteomes" id="UP000241193">
    <property type="component" value="Unassembled WGS sequence"/>
</dbReference>
<organism evidence="1 2">
    <name type="scientific">Pseudothauera lacus</name>
    <dbReference type="NCBI Taxonomy" id="2136175"/>
    <lineage>
        <taxon>Bacteria</taxon>
        <taxon>Pseudomonadati</taxon>
        <taxon>Pseudomonadota</taxon>
        <taxon>Betaproteobacteria</taxon>
        <taxon>Rhodocyclales</taxon>
        <taxon>Zoogloeaceae</taxon>
        <taxon>Pseudothauera</taxon>
    </lineage>
</organism>
<comment type="caution">
    <text evidence="1">The sequence shown here is derived from an EMBL/GenBank/DDBJ whole genome shotgun (WGS) entry which is preliminary data.</text>
</comment>
<dbReference type="AlphaFoldDB" id="A0A2T4IEL1"/>
<proteinExistence type="predicted"/>
<accession>A0A2T4IEL1</accession>
<dbReference type="RefSeq" id="WP_107493531.1">
    <property type="nucleotide sequence ID" value="NZ_PZKC01000007.1"/>
</dbReference>
<reference evidence="1 2" key="1">
    <citation type="submission" date="2018-03" db="EMBL/GenBank/DDBJ databases">
        <authorList>
            <person name="Keele B.F."/>
        </authorList>
    </citation>
    <scope>NUCLEOTIDE SEQUENCE [LARGE SCALE GENOMIC DNA]</scope>
    <source>
        <strain evidence="1 2">D20</strain>
    </source>
</reference>
<evidence type="ECO:0000313" key="2">
    <source>
        <dbReference type="Proteomes" id="UP000241193"/>
    </source>
</evidence>
<keyword evidence="2" id="KW-1185">Reference proteome</keyword>
<protein>
    <submittedName>
        <fullName evidence="1">Uncharacterized protein</fullName>
    </submittedName>
</protein>
<evidence type="ECO:0000313" key="1">
    <source>
        <dbReference type="EMBL" id="PTD96210.1"/>
    </source>
</evidence>
<gene>
    <name evidence="1" type="ORF">C8261_09790</name>
</gene>
<name>A0A2T4IEL1_9RHOO</name>
<reference evidence="1 2" key="2">
    <citation type="submission" date="2018-04" db="EMBL/GenBank/DDBJ databases">
        <title>Thauera lacus sp. nov., isolated from an saline lake in Inner Mongolia, China.</title>
        <authorList>
            <person name="Liang Q.-Y."/>
        </authorList>
    </citation>
    <scope>NUCLEOTIDE SEQUENCE [LARGE SCALE GENOMIC DNA]</scope>
    <source>
        <strain evidence="1 2">D20</strain>
    </source>
</reference>
<dbReference type="EMBL" id="PZKC01000007">
    <property type="protein sequence ID" value="PTD96210.1"/>
    <property type="molecule type" value="Genomic_DNA"/>
</dbReference>
<sequence length="61" mass="6537">MGIPSRDVLLVADSANRDALQRLGDTVREIHATGACSLTADLYERVDGGWRKLAGKTPGKN</sequence>